<dbReference type="GO" id="GO:0005886">
    <property type="term" value="C:plasma membrane"/>
    <property type="evidence" value="ECO:0007669"/>
    <property type="project" value="UniProtKB-SubCell"/>
</dbReference>
<evidence type="ECO:0000256" key="6">
    <source>
        <dbReference type="ARBA" id="ARBA00022989"/>
    </source>
</evidence>
<comment type="caution">
    <text evidence="9">The sequence shown here is derived from an EMBL/GenBank/DDBJ whole genome shotgun (WGS) entry which is preliminary data.</text>
</comment>
<feature type="transmembrane region" description="Helical" evidence="8">
    <location>
        <begin position="222"/>
        <end position="240"/>
    </location>
</feature>
<evidence type="ECO:0000256" key="3">
    <source>
        <dbReference type="ARBA" id="ARBA00022475"/>
    </source>
</evidence>
<keyword evidence="4 8" id="KW-0812">Transmembrane</keyword>
<dbReference type="EMBL" id="JALJXV010000008">
    <property type="protein sequence ID" value="MCP1676034.1"/>
    <property type="molecule type" value="Genomic_DNA"/>
</dbReference>
<protein>
    <submittedName>
        <fullName evidence="9">ZIP family zinc transporter</fullName>
    </submittedName>
</protein>
<feature type="transmembrane region" description="Helical" evidence="8">
    <location>
        <begin position="193"/>
        <end position="216"/>
    </location>
</feature>
<comment type="subcellular location">
    <subcellularLocation>
        <location evidence="1">Cell membrane</location>
        <topology evidence="1">Multi-pass membrane protein</topology>
    </subcellularLocation>
</comment>
<keyword evidence="5" id="KW-0862">Zinc</keyword>
<evidence type="ECO:0000313" key="9">
    <source>
        <dbReference type="EMBL" id="MCP1676034.1"/>
    </source>
</evidence>
<feature type="transmembrane region" description="Helical" evidence="8">
    <location>
        <begin position="252"/>
        <end position="270"/>
    </location>
</feature>
<keyword evidence="7 8" id="KW-0472">Membrane</keyword>
<gene>
    <name evidence="9" type="ORF">J2T57_003193</name>
</gene>
<dbReference type="Proteomes" id="UP001205843">
    <property type="component" value="Unassembled WGS sequence"/>
</dbReference>
<evidence type="ECO:0000313" key="10">
    <source>
        <dbReference type="Proteomes" id="UP001205843"/>
    </source>
</evidence>
<keyword evidence="6 8" id="KW-1133">Transmembrane helix</keyword>
<comment type="similarity">
    <text evidence="2">Belongs to the ZIP transporter (TC 2.A.5) family.</text>
</comment>
<sequence length="271" mass="28396">MIDTLTALTDGIPLFYIAAGAALIAGLATCLGAIPVFFLRQLSPRLETAMMSFGAGVMLAATFFSLIDPGLRIAGDLTETLVAPPLWIGLAMLLGAGLFLAADRYLPHEHFISGPDGVTVDHSRLRKVWLFVIAIAIHNFPEGLSVGIGFAGDDFGNGIAITTGISLQNLPEGLVVAVALLSVGYSRLQAFSAAALTGLVMSLGGIVGAAFIGLAGSALMPWALGFAAGAMLFVIIDEIIPETHRRGFEREANLGFMVGFILMMFLDLTLD</sequence>
<dbReference type="InterPro" id="IPR003689">
    <property type="entry name" value="ZIP"/>
</dbReference>
<accession>A0AAE3G6P1</accession>
<dbReference type="Pfam" id="PF02535">
    <property type="entry name" value="Zip"/>
    <property type="match status" value="1"/>
</dbReference>
<organism evidence="9 10">
    <name type="scientific">Natronocella acetinitrilica</name>
    <dbReference type="NCBI Taxonomy" id="414046"/>
    <lineage>
        <taxon>Bacteria</taxon>
        <taxon>Pseudomonadati</taxon>
        <taxon>Pseudomonadota</taxon>
        <taxon>Gammaproteobacteria</taxon>
        <taxon>Chromatiales</taxon>
        <taxon>Ectothiorhodospiraceae</taxon>
        <taxon>Natronocella</taxon>
    </lineage>
</organism>
<dbReference type="AlphaFoldDB" id="A0AAE3G6P1"/>
<dbReference type="RefSeq" id="WP_253480611.1">
    <property type="nucleotide sequence ID" value="NZ_JALJXV010000008.1"/>
</dbReference>
<dbReference type="GO" id="GO:0005385">
    <property type="term" value="F:zinc ion transmembrane transporter activity"/>
    <property type="evidence" value="ECO:0007669"/>
    <property type="project" value="TreeGrafter"/>
</dbReference>
<feature type="transmembrane region" description="Helical" evidence="8">
    <location>
        <begin position="87"/>
        <end position="107"/>
    </location>
</feature>
<name>A0AAE3G6P1_9GAMM</name>
<feature type="transmembrane region" description="Helical" evidence="8">
    <location>
        <begin position="14"/>
        <end position="38"/>
    </location>
</feature>
<dbReference type="PANTHER" id="PTHR11040">
    <property type="entry name" value="ZINC/IRON TRANSPORTER"/>
    <property type="match status" value="1"/>
</dbReference>
<keyword evidence="3" id="KW-1003">Cell membrane</keyword>
<evidence type="ECO:0000256" key="8">
    <source>
        <dbReference type="SAM" id="Phobius"/>
    </source>
</evidence>
<keyword evidence="10" id="KW-1185">Reference proteome</keyword>
<evidence type="ECO:0000256" key="5">
    <source>
        <dbReference type="ARBA" id="ARBA00022833"/>
    </source>
</evidence>
<evidence type="ECO:0000256" key="1">
    <source>
        <dbReference type="ARBA" id="ARBA00004651"/>
    </source>
</evidence>
<feature type="transmembrane region" description="Helical" evidence="8">
    <location>
        <begin position="158"/>
        <end position="181"/>
    </location>
</feature>
<feature type="transmembrane region" description="Helical" evidence="8">
    <location>
        <begin position="128"/>
        <end position="152"/>
    </location>
</feature>
<evidence type="ECO:0000256" key="4">
    <source>
        <dbReference type="ARBA" id="ARBA00022692"/>
    </source>
</evidence>
<dbReference type="PANTHER" id="PTHR11040:SF211">
    <property type="entry name" value="ZINC TRANSPORTER ZIP11"/>
    <property type="match status" value="1"/>
</dbReference>
<evidence type="ECO:0000256" key="2">
    <source>
        <dbReference type="ARBA" id="ARBA00006939"/>
    </source>
</evidence>
<evidence type="ECO:0000256" key="7">
    <source>
        <dbReference type="ARBA" id="ARBA00023136"/>
    </source>
</evidence>
<proteinExistence type="inferred from homology"/>
<reference evidence="9" key="1">
    <citation type="submission" date="2022-03" db="EMBL/GenBank/DDBJ databases">
        <title>Genomic Encyclopedia of Type Strains, Phase III (KMG-III): the genomes of soil and plant-associated and newly described type strains.</title>
        <authorList>
            <person name="Whitman W."/>
        </authorList>
    </citation>
    <scope>NUCLEOTIDE SEQUENCE</scope>
    <source>
        <strain evidence="9">ANL 6-2</strain>
    </source>
</reference>
<feature type="transmembrane region" description="Helical" evidence="8">
    <location>
        <begin position="50"/>
        <end position="67"/>
    </location>
</feature>